<gene>
    <name evidence="1" type="ORF">MILVUS5_LOCUS17181</name>
</gene>
<accession>A0ACB0JVU0</accession>
<evidence type="ECO:0000313" key="2">
    <source>
        <dbReference type="Proteomes" id="UP001177021"/>
    </source>
</evidence>
<organism evidence="1 2">
    <name type="scientific">Trifolium pratense</name>
    <name type="common">Red clover</name>
    <dbReference type="NCBI Taxonomy" id="57577"/>
    <lineage>
        <taxon>Eukaryota</taxon>
        <taxon>Viridiplantae</taxon>
        <taxon>Streptophyta</taxon>
        <taxon>Embryophyta</taxon>
        <taxon>Tracheophyta</taxon>
        <taxon>Spermatophyta</taxon>
        <taxon>Magnoliopsida</taxon>
        <taxon>eudicotyledons</taxon>
        <taxon>Gunneridae</taxon>
        <taxon>Pentapetalae</taxon>
        <taxon>rosids</taxon>
        <taxon>fabids</taxon>
        <taxon>Fabales</taxon>
        <taxon>Fabaceae</taxon>
        <taxon>Papilionoideae</taxon>
        <taxon>50 kb inversion clade</taxon>
        <taxon>NPAAA clade</taxon>
        <taxon>Hologalegina</taxon>
        <taxon>IRL clade</taxon>
        <taxon>Trifolieae</taxon>
        <taxon>Trifolium</taxon>
    </lineage>
</organism>
<evidence type="ECO:0000313" key="1">
    <source>
        <dbReference type="EMBL" id="CAJ2648941.1"/>
    </source>
</evidence>
<name>A0ACB0JVU0_TRIPR</name>
<reference evidence="1" key="1">
    <citation type="submission" date="2023-10" db="EMBL/GenBank/DDBJ databases">
        <authorList>
            <person name="Rodriguez Cubillos JULIANA M."/>
            <person name="De Vega J."/>
        </authorList>
    </citation>
    <scope>NUCLEOTIDE SEQUENCE</scope>
</reference>
<proteinExistence type="predicted"/>
<comment type="caution">
    <text evidence="1">The sequence shown here is derived from an EMBL/GenBank/DDBJ whole genome shotgun (WGS) entry which is preliminary data.</text>
</comment>
<keyword evidence="2" id="KW-1185">Reference proteome</keyword>
<dbReference type="Proteomes" id="UP001177021">
    <property type="component" value="Unassembled WGS sequence"/>
</dbReference>
<dbReference type="EMBL" id="CASHSV030000109">
    <property type="protein sequence ID" value="CAJ2648941.1"/>
    <property type="molecule type" value="Genomic_DNA"/>
</dbReference>
<sequence length="161" mass="16902">MAAHSLTYMAESGDGQNAGGSGIFPPSTLHIQGSKVHTAMSFYASVFDAIDLGQTHDPRGVLARKFTLLNGAKSIYIVAVEEDADSSCITYGTTAAGSQVHLAGNPHGMMVAATDGIRGIAEKAEQNGGKVKFGKVLKSAEEKVYTVLTDPIGFLWCINPQ</sequence>
<protein>
    <submittedName>
        <fullName evidence="1">Uncharacterized protein</fullName>
    </submittedName>
</protein>